<reference evidence="8" key="1">
    <citation type="submission" date="2021-10" db="EMBL/GenBank/DDBJ databases">
        <authorList>
            <person name="Criscuolo A."/>
        </authorList>
    </citation>
    <scope>NUCLEOTIDE SEQUENCE</scope>
    <source>
        <strain evidence="8">CIP111885</strain>
    </source>
</reference>
<comment type="caution">
    <text evidence="8">The sequence shown here is derived from an EMBL/GenBank/DDBJ whole genome shotgun (WGS) entry which is preliminary data.</text>
</comment>
<evidence type="ECO:0000256" key="1">
    <source>
        <dbReference type="ARBA" id="ARBA00004651"/>
    </source>
</evidence>
<feature type="transmembrane region" description="Helical" evidence="7">
    <location>
        <begin position="169"/>
        <end position="188"/>
    </location>
</feature>
<dbReference type="RefSeq" id="WP_230494863.1">
    <property type="nucleotide sequence ID" value="NZ_CAKJTG010000001.1"/>
</dbReference>
<evidence type="ECO:0000313" key="9">
    <source>
        <dbReference type="Proteomes" id="UP000789845"/>
    </source>
</evidence>
<feature type="transmembrane region" description="Helical" evidence="7">
    <location>
        <begin position="111"/>
        <end position="132"/>
    </location>
</feature>
<dbReference type="AlphaFoldDB" id="A0A9C7G698"/>
<feature type="transmembrane region" description="Helical" evidence="7">
    <location>
        <begin position="325"/>
        <end position="346"/>
    </location>
</feature>
<evidence type="ECO:0000256" key="5">
    <source>
        <dbReference type="ARBA" id="ARBA00022989"/>
    </source>
</evidence>
<dbReference type="EMBL" id="CAKJTG010000001">
    <property type="protein sequence ID" value="CAG9606584.1"/>
    <property type="molecule type" value="Genomic_DNA"/>
</dbReference>
<gene>
    <name evidence="8" type="primary">tuaB</name>
    <name evidence="8" type="ORF">NEOCIP111885_00272</name>
</gene>
<name>A0A9C7G698_9BACI</name>
<dbReference type="CDD" id="cd13127">
    <property type="entry name" value="MATE_tuaB_like"/>
    <property type="match status" value="1"/>
</dbReference>
<comment type="subcellular location">
    <subcellularLocation>
        <location evidence="1">Cell membrane</location>
        <topology evidence="1">Multi-pass membrane protein</topology>
    </subcellularLocation>
</comment>
<feature type="transmembrane region" description="Helical" evidence="7">
    <location>
        <begin position="442"/>
        <end position="469"/>
    </location>
</feature>
<dbReference type="PANTHER" id="PTHR30250">
    <property type="entry name" value="PST FAMILY PREDICTED COLANIC ACID TRANSPORTER"/>
    <property type="match status" value="1"/>
</dbReference>
<keyword evidence="5 7" id="KW-1133">Transmembrane helix</keyword>
<feature type="transmembrane region" description="Helical" evidence="7">
    <location>
        <begin position="12"/>
        <end position="35"/>
    </location>
</feature>
<evidence type="ECO:0000313" key="8">
    <source>
        <dbReference type="EMBL" id="CAG9606584.1"/>
    </source>
</evidence>
<dbReference type="PANTHER" id="PTHR30250:SF10">
    <property type="entry name" value="LIPOPOLYSACCHARIDE BIOSYNTHESIS PROTEIN WZXC"/>
    <property type="match status" value="1"/>
</dbReference>
<dbReference type="Proteomes" id="UP000789845">
    <property type="component" value="Unassembled WGS sequence"/>
</dbReference>
<proteinExistence type="inferred from homology"/>
<accession>A0A9C7G698</accession>
<organism evidence="8 9">
    <name type="scientific">Pseudoneobacillus rhizosphaerae</name>
    <dbReference type="NCBI Taxonomy" id="2880968"/>
    <lineage>
        <taxon>Bacteria</taxon>
        <taxon>Bacillati</taxon>
        <taxon>Bacillota</taxon>
        <taxon>Bacilli</taxon>
        <taxon>Bacillales</taxon>
        <taxon>Bacillaceae</taxon>
        <taxon>Pseudoneobacillus</taxon>
    </lineage>
</organism>
<feature type="transmembrane region" description="Helical" evidence="7">
    <location>
        <begin position="380"/>
        <end position="400"/>
    </location>
</feature>
<feature type="transmembrane region" description="Helical" evidence="7">
    <location>
        <begin position="284"/>
        <end position="305"/>
    </location>
</feature>
<feature type="transmembrane region" description="Helical" evidence="7">
    <location>
        <begin position="79"/>
        <end position="99"/>
    </location>
</feature>
<keyword evidence="4 7" id="KW-0812">Transmembrane</keyword>
<evidence type="ECO:0000256" key="2">
    <source>
        <dbReference type="ARBA" id="ARBA00007430"/>
    </source>
</evidence>
<evidence type="ECO:0000256" key="3">
    <source>
        <dbReference type="ARBA" id="ARBA00022475"/>
    </source>
</evidence>
<evidence type="ECO:0000256" key="7">
    <source>
        <dbReference type="SAM" id="Phobius"/>
    </source>
</evidence>
<comment type="similarity">
    <text evidence="2">Belongs to the polysaccharide synthase family.</text>
</comment>
<evidence type="ECO:0000256" key="4">
    <source>
        <dbReference type="ARBA" id="ARBA00022692"/>
    </source>
</evidence>
<sequence length="479" mass="54178">MKLYEELKHGIVISAIGKYSNTIIQFLILAILSRLLTPSEFGVVAIINVCLVFFNMLIDMGIGPAIIQNKTLNNYQINSIFSFSIFISILLSILFALMSKPISLFYNNTDLFGVCLVMSIALFTSGINMVPISINLKQKKFLKVNFAQVISSIISGIIGIILAFNHFSFYALVISSIVKNLTMFIITFHKSNLKLTTDIKKVDLLVIYSFTRNQFLFNLINYFSRNLDNILIGKFISLKALAFYDKAYMLSLYPNQMLTGVITSVIQPIMSEYEDQKEIIKKTYITISKLLAIVGMPLTVFLYFSSKEIIYIIFGPQWAESVVPFQILAISIWIQMILSSTGSIFQSANRTDLLLKTGIVNTAQNILCIVIGVWTGRIEYVAALIVISLSVNFIIANYFLMNKLFKTRQIEFYKILISPIVISLILLVPLLIINLLKLQYSLPILFIFKGLLSLLLYLLGLKLTGNMILVKKILKRRNA</sequence>
<dbReference type="GO" id="GO:0005886">
    <property type="term" value="C:plasma membrane"/>
    <property type="evidence" value="ECO:0007669"/>
    <property type="project" value="UniProtKB-SubCell"/>
</dbReference>
<feature type="transmembrane region" description="Helical" evidence="7">
    <location>
        <begin position="144"/>
        <end position="163"/>
    </location>
</feature>
<keyword evidence="6 7" id="KW-0472">Membrane</keyword>
<evidence type="ECO:0000256" key="6">
    <source>
        <dbReference type="ARBA" id="ARBA00023136"/>
    </source>
</evidence>
<dbReference type="Pfam" id="PF13440">
    <property type="entry name" value="Polysacc_synt_3"/>
    <property type="match status" value="1"/>
</dbReference>
<keyword evidence="3" id="KW-1003">Cell membrane</keyword>
<feature type="transmembrane region" description="Helical" evidence="7">
    <location>
        <begin position="353"/>
        <end position="374"/>
    </location>
</feature>
<keyword evidence="9" id="KW-1185">Reference proteome</keyword>
<feature type="transmembrane region" description="Helical" evidence="7">
    <location>
        <begin position="412"/>
        <end position="436"/>
    </location>
</feature>
<dbReference type="InterPro" id="IPR050833">
    <property type="entry name" value="Poly_Biosynth_Transport"/>
</dbReference>
<protein>
    <submittedName>
        <fullName evidence="8">Teichuronic acid biosynthesis protein TuaB</fullName>
    </submittedName>
</protein>
<feature type="transmembrane region" description="Helical" evidence="7">
    <location>
        <begin position="41"/>
        <end position="67"/>
    </location>
</feature>